<keyword evidence="2" id="KW-1185">Reference proteome</keyword>
<dbReference type="AlphaFoldDB" id="A0A2S0KNL4"/>
<sequence length="143" mass="16794">MREALEEKLVKEFPFLEENSEQGEDRIDNLYLAFGFECDDGWYELLKEMFKEIVDRYKLAGLAVDLEVLQIKEKFAELRVYYSFKQGDSPVNQELRNDIDKIIEAYENKSNKVCESCGAEGVLRKKGYLMKTLCDQCYAKFIK</sequence>
<dbReference type="OrthoDB" id="531614at2"/>
<dbReference type="Proteomes" id="UP000237947">
    <property type="component" value="Chromosome"/>
</dbReference>
<dbReference type="KEGG" id="fsa:C5Q98_04855"/>
<organism evidence="1 2">
    <name type="scientific">Fastidiosipila sanguinis</name>
    <dbReference type="NCBI Taxonomy" id="236753"/>
    <lineage>
        <taxon>Bacteria</taxon>
        <taxon>Bacillati</taxon>
        <taxon>Bacillota</taxon>
        <taxon>Clostridia</taxon>
        <taxon>Eubacteriales</taxon>
        <taxon>Oscillospiraceae</taxon>
        <taxon>Fastidiosipila</taxon>
    </lineage>
</organism>
<dbReference type="EMBL" id="CP027226">
    <property type="protein sequence ID" value="AVM42589.1"/>
    <property type="molecule type" value="Genomic_DNA"/>
</dbReference>
<reference evidence="2" key="1">
    <citation type="submission" date="2018-02" db="EMBL/GenBank/DDBJ databases">
        <authorList>
            <person name="Holder M.E."/>
            <person name="Ajami N.J."/>
            <person name="Petrosino J.F."/>
        </authorList>
    </citation>
    <scope>NUCLEOTIDE SEQUENCE [LARGE SCALE GENOMIC DNA]</scope>
    <source>
        <strain evidence="2">CCUG 47711</strain>
    </source>
</reference>
<evidence type="ECO:0000313" key="2">
    <source>
        <dbReference type="Proteomes" id="UP000237947"/>
    </source>
</evidence>
<accession>A0A2S0KNL4</accession>
<dbReference type="RefSeq" id="WP_106012543.1">
    <property type="nucleotide sequence ID" value="NZ_CP027226.1"/>
</dbReference>
<name>A0A2S0KNL4_9FIRM</name>
<protein>
    <submittedName>
        <fullName evidence="1">Uncharacterized protein</fullName>
    </submittedName>
</protein>
<proteinExistence type="predicted"/>
<gene>
    <name evidence="1" type="ORF">C5Q98_04855</name>
</gene>
<evidence type="ECO:0000313" key="1">
    <source>
        <dbReference type="EMBL" id="AVM42589.1"/>
    </source>
</evidence>